<keyword evidence="5 11" id="KW-1133">Transmembrane helix</keyword>
<feature type="transmembrane region" description="Helical" evidence="11">
    <location>
        <begin position="198"/>
        <end position="221"/>
    </location>
</feature>
<keyword evidence="10" id="KW-0807">Transducer</keyword>
<dbReference type="SUPFAM" id="SSF111418">
    <property type="entry name" value="Hormone receptor domain"/>
    <property type="match status" value="1"/>
</dbReference>
<keyword evidence="3" id="KW-1003">Cell membrane</keyword>
<evidence type="ECO:0000256" key="5">
    <source>
        <dbReference type="ARBA" id="ARBA00022989"/>
    </source>
</evidence>
<organism evidence="14 15">
    <name type="scientific">Onchocerca volvulus</name>
    <dbReference type="NCBI Taxonomy" id="6282"/>
    <lineage>
        <taxon>Eukaryota</taxon>
        <taxon>Metazoa</taxon>
        <taxon>Ecdysozoa</taxon>
        <taxon>Nematoda</taxon>
        <taxon>Chromadorea</taxon>
        <taxon>Rhabditida</taxon>
        <taxon>Spirurina</taxon>
        <taxon>Spiruromorpha</taxon>
        <taxon>Filarioidea</taxon>
        <taxon>Onchocercidae</taxon>
        <taxon>Onchocerca</taxon>
    </lineage>
</organism>
<evidence type="ECO:0000256" key="2">
    <source>
        <dbReference type="ARBA" id="ARBA00005314"/>
    </source>
</evidence>
<dbReference type="GO" id="GO:0007189">
    <property type="term" value="P:adenylate cyclase-activating G protein-coupled receptor signaling pathway"/>
    <property type="evidence" value="ECO:0007669"/>
    <property type="project" value="EnsemblMetazoa"/>
</dbReference>
<dbReference type="Proteomes" id="UP000024404">
    <property type="component" value="Unassembled WGS sequence"/>
</dbReference>
<name>A0A8R1U268_ONCVO</name>
<dbReference type="EnsemblMetazoa" id="OVOC9205.1">
    <property type="protein sequence ID" value="OVOC9205.1"/>
    <property type="gene ID" value="WBGene00246014"/>
</dbReference>
<feature type="transmembrane region" description="Helical" evidence="11">
    <location>
        <begin position="242"/>
        <end position="264"/>
    </location>
</feature>
<accession>A0A8R1U268</accession>
<comment type="similarity">
    <text evidence="2">Belongs to the G-protein coupled receptor 2 family.</text>
</comment>
<dbReference type="GO" id="GO:0010628">
    <property type="term" value="P:positive regulation of gene expression"/>
    <property type="evidence" value="ECO:0007669"/>
    <property type="project" value="EnsemblMetazoa"/>
</dbReference>
<evidence type="ECO:0000313" key="15">
    <source>
        <dbReference type="Proteomes" id="UP000024404"/>
    </source>
</evidence>
<feature type="domain" description="G-protein coupled receptors family 2 profile 2" evidence="13">
    <location>
        <begin position="161"/>
        <end position="429"/>
    </location>
</feature>
<dbReference type="GO" id="GO:0007166">
    <property type="term" value="P:cell surface receptor signaling pathway"/>
    <property type="evidence" value="ECO:0007669"/>
    <property type="project" value="EnsemblMetazoa"/>
</dbReference>
<evidence type="ECO:0000313" key="14">
    <source>
        <dbReference type="EnsemblMetazoa" id="OVOC9205.1"/>
    </source>
</evidence>
<dbReference type="SMART" id="SM00008">
    <property type="entry name" value="HormR"/>
    <property type="match status" value="1"/>
</dbReference>
<evidence type="ECO:0000256" key="1">
    <source>
        <dbReference type="ARBA" id="ARBA00004651"/>
    </source>
</evidence>
<dbReference type="PANTHER" id="PTHR45620:SF17">
    <property type="entry name" value="PDF RECEPTOR"/>
    <property type="match status" value="1"/>
</dbReference>
<dbReference type="InterPro" id="IPR000832">
    <property type="entry name" value="GPCR_2_secretin-like"/>
</dbReference>
<keyword evidence="7 11" id="KW-0472">Membrane</keyword>
<sequence length="520" mass="59695">MKISLIIMDNFTTVAAMRPSTSWTYNADKLIEIDGLHYNRATKMDECINALERNSLPTFPNSSDGSLWCNATFDSVLCWPATPANSSITVRCPPLKGLDPEKNISKWCHSSGRWMGKVEGDFSRPHGWTNFTMCFTQEVIAMMNKLTNGSLVIAQEVARNARKLEFVGLGLSLISLLISITIFSYFRRLRVFRNLLHLQLMIAILMVAIIRLILYIDLIFTDRLGPLHINNNDGKTINTMSFLCEAMFFMLEYFKTVAFCWMFIEGFYLHNKLVLTVFATDLRIKPYLMVGYGIPLAQTFIWLSVIVLKKQGKIDRCLGSYYLETEFWILDGPRMIELVVNLFFICNVIRVLWTKVSESHNTSELDRMKKSVKAALMLIPLLGIPNIMQTIPFSPTKDNIVYFGIWTYCASFTYMYQGFIIAIIYCFTNKEVRNVLKTHYSRFKLQHTSTVNLRRGSRPNVLRNGNSIETSLRLTEYDSLLKTLKHSFKNKRQKNDPSTSALISCTHVSIFIARISIDSI</sequence>
<comment type="subcellular location">
    <subcellularLocation>
        <location evidence="1">Cell membrane</location>
        <topology evidence="1">Multi-pass membrane protein</topology>
    </subcellularLocation>
</comment>
<dbReference type="InterPro" id="IPR017981">
    <property type="entry name" value="GPCR_2-like_7TM"/>
</dbReference>
<evidence type="ECO:0000259" key="13">
    <source>
        <dbReference type="PROSITE" id="PS50261"/>
    </source>
</evidence>
<dbReference type="AlphaFoldDB" id="A0A8R1U268"/>
<evidence type="ECO:0000256" key="3">
    <source>
        <dbReference type="ARBA" id="ARBA00022475"/>
    </source>
</evidence>
<dbReference type="Gene3D" id="4.10.1240.10">
    <property type="entry name" value="GPCR, family 2, extracellular hormone receptor domain"/>
    <property type="match status" value="1"/>
</dbReference>
<dbReference type="InterPro" id="IPR050332">
    <property type="entry name" value="GPCR_2"/>
</dbReference>
<dbReference type="InterPro" id="IPR001879">
    <property type="entry name" value="GPCR_2_extracellular_dom"/>
</dbReference>
<feature type="domain" description="G-protein coupled receptors family 2 profile 1" evidence="12">
    <location>
        <begin position="46"/>
        <end position="138"/>
    </location>
</feature>
<dbReference type="EMBL" id="CMVM020000257">
    <property type="status" value="NOT_ANNOTATED_CDS"/>
    <property type="molecule type" value="Genomic_DNA"/>
</dbReference>
<dbReference type="GO" id="GO:0031987">
    <property type="term" value="P:locomotion involved in locomotory behavior"/>
    <property type="evidence" value="ECO:0007669"/>
    <property type="project" value="EnsemblMetazoa"/>
</dbReference>
<feature type="transmembrane region" description="Helical" evidence="11">
    <location>
        <begin position="284"/>
        <end position="308"/>
    </location>
</feature>
<keyword evidence="4 11" id="KW-0812">Transmembrane</keyword>
<dbReference type="Pfam" id="PF02793">
    <property type="entry name" value="HRM"/>
    <property type="match status" value="1"/>
</dbReference>
<dbReference type="PROSITE" id="PS50227">
    <property type="entry name" value="G_PROTEIN_RECEP_F2_3"/>
    <property type="match status" value="1"/>
</dbReference>
<evidence type="ECO:0000256" key="7">
    <source>
        <dbReference type="ARBA" id="ARBA00023136"/>
    </source>
</evidence>
<dbReference type="GO" id="GO:0030431">
    <property type="term" value="P:sleep"/>
    <property type="evidence" value="ECO:0007669"/>
    <property type="project" value="EnsemblMetazoa"/>
</dbReference>
<proteinExistence type="inferred from homology"/>
<keyword evidence="15" id="KW-1185">Reference proteome</keyword>
<evidence type="ECO:0000256" key="11">
    <source>
        <dbReference type="SAM" id="Phobius"/>
    </source>
</evidence>
<evidence type="ECO:0000256" key="4">
    <source>
        <dbReference type="ARBA" id="ARBA00022692"/>
    </source>
</evidence>
<dbReference type="GO" id="GO:0097642">
    <property type="term" value="F:calcitonin family receptor activity"/>
    <property type="evidence" value="ECO:0007669"/>
    <property type="project" value="EnsemblMetazoa"/>
</dbReference>
<reference evidence="15" key="1">
    <citation type="submission" date="2013-10" db="EMBL/GenBank/DDBJ databases">
        <title>Genome sequencing of Onchocerca volvulus.</title>
        <authorList>
            <person name="Cotton J."/>
            <person name="Tsai J."/>
            <person name="Stanley E."/>
            <person name="Tracey A."/>
            <person name="Holroyd N."/>
            <person name="Lustigman S."/>
            <person name="Berriman M."/>
        </authorList>
    </citation>
    <scope>NUCLEOTIDE SEQUENCE</scope>
</reference>
<evidence type="ECO:0000259" key="12">
    <source>
        <dbReference type="PROSITE" id="PS50227"/>
    </source>
</evidence>
<dbReference type="PROSITE" id="PS50261">
    <property type="entry name" value="G_PROTEIN_RECEP_F2_4"/>
    <property type="match status" value="1"/>
</dbReference>
<feature type="transmembrane region" description="Helical" evidence="11">
    <location>
        <begin position="405"/>
        <end position="427"/>
    </location>
</feature>
<dbReference type="InterPro" id="IPR036445">
    <property type="entry name" value="GPCR_2_extracell_dom_sf"/>
</dbReference>
<reference evidence="14" key="2">
    <citation type="submission" date="2022-06" db="UniProtKB">
        <authorList>
            <consortium name="EnsemblMetazoa"/>
        </authorList>
    </citation>
    <scope>IDENTIFICATION</scope>
</reference>
<keyword evidence="9" id="KW-0325">Glycoprotein</keyword>
<dbReference type="Gene3D" id="1.20.1070.10">
    <property type="entry name" value="Rhodopsin 7-helix transmembrane proteins"/>
    <property type="match status" value="1"/>
</dbReference>
<dbReference type="PROSITE" id="PS00650">
    <property type="entry name" value="G_PROTEIN_RECEP_F2_2"/>
    <property type="match status" value="1"/>
</dbReference>
<evidence type="ECO:0000256" key="10">
    <source>
        <dbReference type="ARBA" id="ARBA00023224"/>
    </source>
</evidence>
<dbReference type="Pfam" id="PF00002">
    <property type="entry name" value="7tm_2"/>
    <property type="match status" value="1"/>
</dbReference>
<evidence type="ECO:0000256" key="8">
    <source>
        <dbReference type="ARBA" id="ARBA00023170"/>
    </source>
</evidence>
<keyword evidence="6" id="KW-0297">G-protein coupled receptor</keyword>
<keyword evidence="8" id="KW-0675">Receptor</keyword>
<dbReference type="GO" id="GO:0035641">
    <property type="term" value="P:locomotory exploration behavior"/>
    <property type="evidence" value="ECO:0007669"/>
    <property type="project" value="EnsemblMetazoa"/>
</dbReference>
<evidence type="ECO:0000256" key="6">
    <source>
        <dbReference type="ARBA" id="ARBA00023040"/>
    </source>
</evidence>
<evidence type="ECO:0000256" key="9">
    <source>
        <dbReference type="ARBA" id="ARBA00023180"/>
    </source>
</evidence>
<dbReference type="OMA" id="LCCRGGN"/>
<dbReference type="GO" id="GO:0006874">
    <property type="term" value="P:intracellular calcium ion homeostasis"/>
    <property type="evidence" value="ECO:0007669"/>
    <property type="project" value="EnsemblMetazoa"/>
</dbReference>
<dbReference type="InterPro" id="IPR017983">
    <property type="entry name" value="GPCR_2_secretin-like_CS"/>
</dbReference>
<dbReference type="GO" id="GO:0005886">
    <property type="term" value="C:plasma membrane"/>
    <property type="evidence" value="ECO:0007669"/>
    <property type="project" value="UniProtKB-SubCell"/>
</dbReference>
<dbReference type="GO" id="GO:0060179">
    <property type="term" value="P:male mating behavior"/>
    <property type="evidence" value="ECO:0007669"/>
    <property type="project" value="EnsemblMetazoa"/>
</dbReference>
<dbReference type="PANTHER" id="PTHR45620">
    <property type="entry name" value="PDF RECEPTOR-LIKE PROTEIN-RELATED"/>
    <property type="match status" value="1"/>
</dbReference>
<dbReference type="PROSITE" id="PS00649">
    <property type="entry name" value="G_PROTEIN_RECEP_F2_1"/>
    <property type="match status" value="1"/>
</dbReference>
<dbReference type="PRINTS" id="PR00249">
    <property type="entry name" value="GPCRSECRETIN"/>
</dbReference>
<feature type="transmembrane region" description="Helical" evidence="11">
    <location>
        <begin position="374"/>
        <end position="393"/>
    </location>
</feature>
<feature type="transmembrane region" description="Helical" evidence="11">
    <location>
        <begin position="166"/>
        <end position="186"/>
    </location>
</feature>
<protein>
    <submittedName>
        <fullName evidence="14">Uncharacterized protein</fullName>
    </submittedName>
</protein>